<dbReference type="InParanoid" id="A0A1X7V4A1"/>
<reference evidence="1" key="1">
    <citation type="submission" date="2017-05" db="UniProtKB">
        <authorList>
            <consortium name="EnsemblMetazoa"/>
        </authorList>
    </citation>
    <scope>IDENTIFICATION</scope>
</reference>
<accession>A0A1X7V4A1</accession>
<organism evidence="1">
    <name type="scientific">Amphimedon queenslandica</name>
    <name type="common">Sponge</name>
    <dbReference type="NCBI Taxonomy" id="400682"/>
    <lineage>
        <taxon>Eukaryota</taxon>
        <taxon>Metazoa</taxon>
        <taxon>Porifera</taxon>
        <taxon>Demospongiae</taxon>
        <taxon>Heteroscleromorpha</taxon>
        <taxon>Haplosclerida</taxon>
        <taxon>Niphatidae</taxon>
        <taxon>Amphimedon</taxon>
    </lineage>
</organism>
<dbReference type="EnsemblMetazoa" id="Aqu2.1.34377_001">
    <property type="protein sequence ID" value="Aqu2.1.34377_001"/>
    <property type="gene ID" value="Aqu2.1.34377"/>
</dbReference>
<sequence length="40" mass="4652">MLLMLLFDFFANKYTGAFSLIKAEQNQLHKRDDTSSNKQS</sequence>
<proteinExistence type="predicted"/>
<name>A0A1X7V4A1_AMPQE</name>
<evidence type="ECO:0000313" key="1">
    <source>
        <dbReference type="EnsemblMetazoa" id="Aqu2.1.34377_001"/>
    </source>
</evidence>
<dbReference type="AlphaFoldDB" id="A0A1X7V4A1"/>
<protein>
    <submittedName>
        <fullName evidence="1">Uncharacterized protein</fullName>
    </submittedName>
</protein>